<name>A0A212F691_DANPL</name>
<keyword evidence="1" id="KW-1133">Transmembrane helix</keyword>
<dbReference type="InParanoid" id="A0A212F691"/>
<evidence type="ECO:0000313" key="3">
    <source>
        <dbReference type="Proteomes" id="UP000007151"/>
    </source>
</evidence>
<evidence type="ECO:0000256" key="1">
    <source>
        <dbReference type="SAM" id="Phobius"/>
    </source>
</evidence>
<protein>
    <submittedName>
        <fullName evidence="2">Uncharacterized protein</fullName>
    </submittedName>
</protein>
<organism evidence="2 3">
    <name type="scientific">Danaus plexippus plexippus</name>
    <dbReference type="NCBI Taxonomy" id="278856"/>
    <lineage>
        <taxon>Eukaryota</taxon>
        <taxon>Metazoa</taxon>
        <taxon>Ecdysozoa</taxon>
        <taxon>Arthropoda</taxon>
        <taxon>Hexapoda</taxon>
        <taxon>Insecta</taxon>
        <taxon>Pterygota</taxon>
        <taxon>Neoptera</taxon>
        <taxon>Endopterygota</taxon>
        <taxon>Lepidoptera</taxon>
        <taxon>Glossata</taxon>
        <taxon>Ditrysia</taxon>
        <taxon>Papilionoidea</taxon>
        <taxon>Nymphalidae</taxon>
        <taxon>Danainae</taxon>
        <taxon>Danaini</taxon>
        <taxon>Danaina</taxon>
        <taxon>Danaus</taxon>
        <taxon>Danaus</taxon>
    </lineage>
</organism>
<feature type="transmembrane region" description="Helical" evidence="1">
    <location>
        <begin position="41"/>
        <end position="61"/>
    </location>
</feature>
<keyword evidence="3" id="KW-1185">Reference proteome</keyword>
<proteinExistence type="predicted"/>
<dbReference type="AlphaFoldDB" id="A0A212F691"/>
<reference evidence="2 3" key="1">
    <citation type="journal article" date="2011" name="Cell">
        <title>The monarch butterfly genome yields insights into long-distance migration.</title>
        <authorList>
            <person name="Zhan S."/>
            <person name="Merlin C."/>
            <person name="Boore J.L."/>
            <person name="Reppert S.M."/>
        </authorList>
    </citation>
    <scope>NUCLEOTIDE SEQUENCE [LARGE SCALE GENOMIC DNA]</scope>
    <source>
        <strain evidence="2">F-2</strain>
    </source>
</reference>
<sequence length="196" mass="22061">MNKENARGAEVDTVLNPLMVLRAKDPCIESSLFLTYFLSATWLQIPAAYVIIGLITCKYIVPIFSGWAPHVCLQNKESLLKILVALKIMWFICTRKSSFFFRPESHQETLYIFWKCMVWESMVFCFCLALALNAKACVLAGLKESLIPFSAMLMLPCSFEADFAGAINKTSSAKAWSRQPEGSSISKSSSRMMFHS</sequence>
<dbReference type="KEGG" id="dpl:KGM_209477"/>
<dbReference type="Proteomes" id="UP000007151">
    <property type="component" value="Unassembled WGS sequence"/>
</dbReference>
<gene>
    <name evidence="2" type="ORF">KGM_209477</name>
</gene>
<evidence type="ECO:0000313" key="2">
    <source>
        <dbReference type="EMBL" id="OWR49260.1"/>
    </source>
</evidence>
<keyword evidence="1" id="KW-0472">Membrane</keyword>
<feature type="transmembrane region" description="Helical" evidence="1">
    <location>
        <begin position="121"/>
        <end position="142"/>
    </location>
</feature>
<comment type="caution">
    <text evidence="2">The sequence shown here is derived from an EMBL/GenBank/DDBJ whole genome shotgun (WGS) entry which is preliminary data.</text>
</comment>
<keyword evidence="1" id="KW-0812">Transmembrane</keyword>
<accession>A0A212F691</accession>
<dbReference type="EMBL" id="AGBW02010072">
    <property type="protein sequence ID" value="OWR49260.1"/>
    <property type="molecule type" value="Genomic_DNA"/>
</dbReference>